<accession>A0ABZ1ZS64</accession>
<gene>
    <name evidence="1" type="ORF">OG367_32090</name>
</gene>
<reference evidence="1" key="1">
    <citation type="submission" date="2022-10" db="EMBL/GenBank/DDBJ databases">
        <title>The complete genomes of actinobacterial strains from the NBC collection.</title>
        <authorList>
            <person name="Joergensen T.S."/>
            <person name="Alvarez Arevalo M."/>
            <person name="Sterndorff E.B."/>
            <person name="Faurdal D."/>
            <person name="Vuksanovic O."/>
            <person name="Mourched A.-S."/>
            <person name="Charusanti P."/>
            <person name="Shaw S."/>
            <person name="Blin K."/>
            <person name="Weber T."/>
        </authorList>
    </citation>
    <scope>NUCLEOTIDE SEQUENCE</scope>
    <source>
        <strain evidence="1">NBC_01436</strain>
    </source>
</reference>
<proteinExistence type="predicted"/>
<evidence type="ECO:0000313" key="2">
    <source>
        <dbReference type="Proteomes" id="UP001431926"/>
    </source>
</evidence>
<keyword evidence="2" id="KW-1185">Reference proteome</keyword>
<evidence type="ECO:0000313" key="1">
    <source>
        <dbReference type="EMBL" id="WUX40583.1"/>
    </source>
</evidence>
<protein>
    <submittedName>
        <fullName evidence="1">Uncharacterized protein</fullName>
    </submittedName>
</protein>
<name>A0ABZ1ZS64_STRAQ</name>
<dbReference type="RefSeq" id="WP_329358569.1">
    <property type="nucleotide sequence ID" value="NZ_CP109490.1"/>
</dbReference>
<dbReference type="EMBL" id="CP109491">
    <property type="protein sequence ID" value="WUX40583.1"/>
    <property type="molecule type" value="Genomic_DNA"/>
</dbReference>
<sequence length="263" mass="30048">MNQSAVAKVFDVYMFDSGEGEFPSSRVLKDRISRALSGAVLTPQTLNWFIGAFGMPESDAIRLRETLNGHTSLPPGISHTLRTPTELARPQRHRTISLMERYVFGPTGTPSTRHTRQMIRAAEDGVESYIFNHEPEVQAINVLQGGRLGRRFEYGEGLKGVEIVLETPLNNSQVAALEYDATFRDSLISPTQVRRAAYARAEQFSLTVQFSEQRKPREAWWCVWDDHFAHRPLEERPVDLRKNSLVHFLPYFEQAVVGFRWGW</sequence>
<organism evidence="1 2">
    <name type="scientific">Streptomyces anulatus</name>
    <name type="common">Streptomyces chrysomallus</name>
    <dbReference type="NCBI Taxonomy" id="1892"/>
    <lineage>
        <taxon>Bacteria</taxon>
        <taxon>Bacillati</taxon>
        <taxon>Actinomycetota</taxon>
        <taxon>Actinomycetes</taxon>
        <taxon>Kitasatosporales</taxon>
        <taxon>Streptomycetaceae</taxon>
        <taxon>Streptomyces</taxon>
    </lineage>
</organism>
<dbReference type="Proteomes" id="UP001431926">
    <property type="component" value="Chromosome"/>
</dbReference>